<evidence type="ECO:0000256" key="3">
    <source>
        <dbReference type="ARBA" id="ARBA00022741"/>
    </source>
</evidence>
<keyword evidence="2" id="KW-0808">Transferase</keyword>
<reference evidence="5" key="1">
    <citation type="journal article" date="2022" name="Int. J. Mol. Sci.">
        <title>Draft Genome of Tanacetum Coccineum: Genomic Comparison of Closely Related Tanacetum-Family Plants.</title>
        <authorList>
            <person name="Yamashiro T."/>
            <person name="Shiraishi A."/>
            <person name="Nakayama K."/>
            <person name="Satake H."/>
        </authorList>
    </citation>
    <scope>NUCLEOTIDE SEQUENCE</scope>
</reference>
<dbReference type="EMBL" id="BQNB010017875">
    <property type="protein sequence ID" value="GJT68187.1"/>
    <property type="molecule type" value="Genomic_DNA"/>
</dbReference>
<dbReference type="InterPro" id="IPR014729">
    <property type="entry name" value="Rossmann-like_a/b/a_fold"/>
</dbReference>
<protein>
    <submittedName>
        <fullName evidence="5">ATP sulfurylase 2</fullName>
    </submittedName>
</protein>
<dbReference type="PANTHER" id="PTHR11055:SF37">
    <property type="entry name" value="ATP SULFURYLASE 2"/>
    <property type="match status" value="1"/>
</dbReference>
<keyword evidence="4" id="KW-0067">ATP-binding</keyword>
<comment type="pathway">
    <text evidence="1">Sulfur metabolism.</text>
</comment>
<evidence type="ECO:0000256" key="4">
    <source>
        <dbReference type="ARBA" id="ARBA00022840"/>
    </source>
</evidence>
<evidence type="ECO:0000256" key="2">
    <source>
        <dbReference type="ARBA" id="ARBA00022679"/>
    </source>
</evidence>
<dbReference type="PANTHER" id="PTHR11055">
    <property type="entry name" value="BIFUNCTIONAL 3'-PHOSPHOADENOSINE 5'-PHOSPHOSULFATE SYNTHASE"/>
    <property type="match status" value="1"/>
</dbReference>
<organism evidence="5 6">
    <name type="scientific">Tanacetum coccineum</name>
    <dbReference type="NCBI Taxonomy" id="301880"/>
    <lineage>
        <taxon>Eukaryota</taxon>
        <taxon>Viridiplantae</taxon>
        <taxon>Streptophyta</taxon>
        <taxon>Embryophyta</taxon>
        <taxon>Tracheophyta</taxon>
        <taxon>Spermatophyta</taxon>
        <taxon>Magnoliopsida</taxon>
        <taxon>eudicotyledons</taxon>
        <taxon>Gunneridae</taxon>
        <taxon>Pentapetalae</taxon>
        <taxon>asterids</taxon>
        <taxon>campanulids</taxon>
        <taxon>Asterales</taxon>
        <taxon>Asteraceae</taxon>
        <taxon>Asteroideae</taxon>
        <taxon>Anthemideae</taxon>
        <taxon>Anthemidinae</taxon>
        <taxon>Tanacetum</taxon>
    </lineage>
</organism>
<dbReference type="Gene3D" id="3.40.50.620">
    <property type="entry name" value="HUPs"/>
    <property type="match status" value="1"/>
</dbReference>
<gene>
    <name evidence="5" type="ORF">Tco_1019667</name>
</gene>
<keyword evidence="6" id="KW-1185">Reference proteome</keyword>
<sequence>MKSTSPVVFPLATLSTRDIGVARNMFPDSSDFIHQRTADDVPLDVCMEQHSKVLEDGELDPETTIVSIFIGAAKARITGANFYIVGRDPAGNMSKQLQLHEYKGKIRHAKTGNKRVDAVVIDEESVVIDEESGGKILRGMVH</sequence>
<accession>A0ABQ5FZP5</accession>
<keyword evidence="3" id="KW-0547">Nucleotide-binding</keyword>
<comment type="caution">
    <text evidence="5">The sequence shown here is derived from an EMBL/GenBank/DDBJ whole genome shotgun (WGS) entry which is preliminary data.</text>
</comment>
<proteinExistence type="predicted"/>
<evidence type="ECO:0000313" key="6">
    <source>
        <dbReference type="Proteomes" id="UP001151760"/>
    </source>
</evidence>
<dbReference type="SUPFAM" id="SSF52374">
    <property type="entry name" value="Nucleotidylyl transferase"/>
    <property type="match status" value="1"/>
</dbReference>
<dbReference type="Proteomes" id="UP001151760">
    <property type="component" value="Unassembled WGS sequence"/>
</dbReference>
<evidence type="ECO:0000313" key="5">
    <source>
        <dbReference type="EMBL" id="GJT68187.1"/>
    </source>
</evidence>
<name>A0ABQ5FZP5_9ASTR</name>
<reference evidence="5" key="2">
    <citation type="submission" date="2022-01" db="EMBL/GenBank/DDBJ databases">
        <authorList>
            <person name="Yamashiro T."/>
            <person name="Shiraishi A."/>
            <person name="Satake H."/>
            <person name="Nakayama K."/>
        </authorList>
    </citation>
    <scope>NUCLEOTIDE SEQUENCE</scope>
</reference>
<evidence type="ECO:0000256" key="1">
    <source>
        <dbReference type="ARBA" id="ARBA00004678"/>
    </source>
</evidence>